<feature type="binding site" evidence="8">
    <location>
        <begin position="137"/>
        <end position="140"/>
    </location>
    <ligand>
        <name>(6S)-5,6,7,8-tetrahydrofolate</name>
        <dbReference type="ChEBI" id="CHEBI:57453"/>
    </ligand>
</feature>
<evidence type="ECO:0000256" key="2">
    <source>
        <dbReference type="ARBA" id="ARBA00010699"/>
    </source>
</evidence>
<dbReference type="Gene3D" id="3.40.50.170">
    <property type="entry name" value="Formyl transferase, N-terminal domain"/>
    <property type="match status" value="1"/>
</dbReference>
<evidence type="ECO:0000259" key="9">
    <source>
        <dbReference type="Pfam" id="PF00551"/>
    </source>
</evidence>
<evidence type="ECO:0000313" key="11">
    <source>
        <dbReference type="EMBL" id="MXY91985.1"/>
    </source>
</evidence>
<feature type="domain" description="Formyl transferase C-terminal" evidence="10">
    <location>
        <begin position="234"/>
        <end position="327"/>
    </location>
</feature>
<evidence type="ECO:0000256" key="8">
    <source>
        <dbReference type="HAMAP-Rule" id="MF_00182"/>
    </source>
</evidence>
<dbReference type="NCBIfam" id="TIGR00460">
    <property type="entry name" value="fmt"/>
    <property type="match status" value="1"/>
</dbReference>
<dbReference type="InterPro" id="IPR041711">
    <property type="entry name" value="Met-tRNA-FMT_N"/>
</dbReference>
<dbReference type="InterPro" id="IPR044135">
    <property type="entry name" value="Met-tRNA-FMT_C"/>
</dbReference>
<dbReference type="AlphaFoldDB" id="A0A6B0YP65"/>
<dbReference type="GO" id="GO:0004479">
    <property type="term" value="F:methionyl-tRNA formyltransferase activity"/>
    <property type="evidence" value="ECO:0007669"/>
    <property type="project" value="UniProtKB-UniRule"/>
</dbReference>
<comment type="caution">
    <text evidence="11">The sequence shown here is derived from an EMBL/GenBank/DDBJ whole genome shotgun (WGS) entry which is preliminary data.</text>
</comment>
<gene>
    <name evidence="8" type="primary">fmt</name>
    <name evidence="11" type="ORF">F4Y42_00900</name>
</gene>
<name>A0A6B0YP65_9CHLR</name>
<comment type="similarity">
    <text evidence="2 8">Belongs to the Fmt family.</text>
</comment>
<organism evidence="11">
    <name type="scientific">Caldilineaceae bacterium SB0664_bin_27</name>
    <dbReference type="NCBI Taxonomy" id="2605260"/>
    <lineage>
        <taxon>Bacteria</taxon>
        <taxon>Bacillati</taxon>
        <taxon>Chloroflexota</taxon>
        <taxon>Caldilineae</taxon>
        <taxon>Caldilineales</taxon>
        <taxon>Caldilineaceae</taxon>
    </lineage>
</organism>
<comment type="function">
    <text evidence="1 8">Attaches a formyl group to the free amino group of methionyl-tRNA(fMet). The formyl group appears to play a dual role in the initiator identity of N-formylmethionyl-tRNA by promoting its recognition by IF2 and preventing the misappropriation of this tRNA by the elongation apparatus.</text>
</comment>
<dbReference type="HAMAP" id="MF_00182">
    <property type="entry name" value="Formyl_trans"/>
    <property type="match status" value="1"/>
</dbReference>
<dbReference type="SUPFAM" id="SSF53328">
    <property type="entry name" value="Formyltransferase"/>
    <property type="match status" value="1"/>
</dbReference>
<dbReference type="EC" id="2.1.2.9" evidence="3 8"/>
<proteinExistence type="inferred from homology"/>
<dbReference type="CDD" id="cd08704">
    <property type="entry name" value="Met_tRNA_FMT_C"/>
    <property type="match status" value="1"/>
</dbReference>
<keyword evidence="5 8" id="KW-0808">Transferase</keyword>
<protein>
    <recommendedName>
        <fullName evidence="4 8">Methionyl-tRNA formyltransferase</fullName>
        <ecNumber evidence="3 8">2.1.2.9</ecNumber>
    </recommendedName>
</protein>
<dbReference type="PANTHER" id="PTHR11138">
    <property type="entry name" value="METHIONYL-TRNA FORMYLTRANSFERASE"/>
    <property type="match status" value="1"/>
</dbReference>
<dbReference type="Gene3D" id="3.10.25.10">
    <property type="entry name" value="Formyl transferase, C-terminal domain"/>
    <property type="match status" value="1"/>
</dbReference>
<accession>A0A6B0YP65</accession>
<dbReference type="InterPro" id="IPR002376">
    <property type="entry name" value="Formyl_transf_N"/>
</dbReference>
<dbReference type="InterPro" id="IPR005793">
    <property type="entry name" value="Formyl_trans_C"/>
</dbReference>
<sequence>MVPQPVTPQKSFRETIRIVFMGTPDFALPSLSVLHGMEAQTGWQVVGVVTQPDRRADRGKRLVAGPVKELALEHSLPVMQPERLPRTNAPPATDEPDPLASLRMLSPDLIVVAAYGQILPPSVLEIPTYGCLNVHASLLPAYRGASPITAALLDGLPETGVTIMLMDTGMDTGPVLTQARLPVFADDTTASLSDRLAARGAELLAETIPSWLAGNVTPVAQADLPGEPSVCRLVKKQDGRIDWTMPAARIERMIRAYAPWPAAFTTWKGQNFKLWQGSVISGSAPPGLVVDVDGRVAVGAGDALLALHQVQPAGKKPMTVAAFLNGAPEFVHSRLGD</sequence>
<dbReference type="CDD" id="cd08646">
    <property type="entry name" value="FMT_core_Met-tRNA-FMT_N"/>
    <property type="match status" value="1"/>
</dbReference>
<keyword evidence="6 8" id="KW-0648">Protein biosynthesis</keyword>
<dbReference type="Pfam" id="PF02911">
    <property type="entry name" value="Formyl_trans_C"/>
    <property type="match status" value="1"/>
</dbReference>
<evidence type="ECO:0000256" key="3">
    <source>
        <dbReference type="ARBA" id="ARBA00012261"/>
    </source>
</evidence>
<evidence type="ECO:0000256" key="5">
    <source>
        <dbReference type="ARBA" id="ARBA00022679"/>
    </source>
</evidence>
<evidence type="ECO:0000256" key="7">
    <source>
        <dbReference type="ARBA" id="ARBA00048558"/>
    </source>
</evidence>
<dbReference type="InterPro" id="IPR005794">
    <property type="entry name" value="Fmt"/>
</dbReference>
<dbReference type="GO" id="GO:0005829">
    <property type="term" value="C:cytosol"/>
    <property type="evidence" value="ECO:0007669"/>
    <property type="project" value="TreeGrafter"/>
</dbReference>
<dbReference type="PANTHER" id="PTHR11138:SF5">
    <property type="entry name" value="METHIONYL-TRNA FORMYLTRANSFERASE, MITOCHONDRIAL"/>
    <property type="match status" value="1"/>
</dbReference>
<dbReference type="Pfam" id="PF00551">
    <property type="entry name" value="Formyl_trans_N"/>
    <property type="match status" value="1"/>
</dbReference>
<feature type="domain" description="Formyl transferase N-terminal" evidence="9">
    <location>
        <begin position="17"/>
        <end position="207"/>
    </location>
</feature>
<evidence type="ECO:0000256" key="1">
    <source>
        <dbReference type="ARBA" id="ARBA00002606"/>
    </source>
</evidence>
<evidence type="ECO:0000259" key="10">
    <source>
        <dbReference type="Pfam" id="PF02911"/>
    </source>
</evidence>
<dbReference type="InterPro" id="IPR011034">
    <property type="entry name" value="Formyl_transferase-like_C_sf"/>
</dbReference>
<dbReference type="InterPro" id="IPR036477">
    <property type="entry name" value="Formyl_transf_N_sf"/>
</dbReference>
<dbReference type="SUPFAM" id="SSF50486">
    <property type="entry name" value="FMT C-terminal domain-like"/>
    <property type="match status" value="1"/>
</dbReference>
<reference evidence="11" key="1">
    <citation type="submission" date="2019-09" db="EMBL/GenBank/DDBJ databases">
        <title>Characterisation of the sponge microbiome using genome-centric metagenomics.</title>
        <authorList>
            <person name="Engelberts J.P."/>
            <person name="Robbins S.J."/>
            <person name="De Goeij J.M."/>
            <person name="Aranda M."/>
            <person name="Bell S.C."/>
            <person name="Webster N.S."/>
        </authorList>
    </citation>
    <scope>NUCLEOTIDE SEQUENCE</scope>
    <source>
        <strain evidence="11">SB0664_bin_27</strain>
    </source>
</reference>
<dbReference type="InterPro" id="IPR037022">
    <property type="entry name" value="Formyl_trans_C_sf"/>
</dbReference>
<evidence type="ECO:0000256" key="6">
    <source>
        <dbReference type="ARBA" id="ARBA00022917"/>
    </source>
</evidence>
<evidence type="ECO:0000256" key="4">
    <source>
        <dbReference type="ARBA" id="ARBA00016014"/>
    </source>
</evidence>
<comment type="catalytic activity">
    <reaction evidence="7 8">
        <text>L-methionyl-tRNA(fMet) + (6R)-10-formyltetrahydrofolate = N-formyl-L-methionyl-tRNA(fMet) + (6S)-5,6,7,8-tetrahydrofolate + H(+)</text>
        <dbReference type="Rhea" id="RHEA:24380"/>
        <dbReference type="Rhea" id="RHEA-COMP:9952"/>
        <dbReference type="Rhea" id="RHEA-COMP:9953"/>
        <dbReference type="ChEBI" id="CHEBI:15378"/>
        <dbReference type="ChEBI" id="CHEBI:57453"/>
        <dbReference type="ChEBI" id="CHEBI:78530"/>
        <dbReference type="ChEBI" id="CHEBI:78844"/>
        <dbReference type="ChEBI" id="CHEBI:195366"/>
        <dbReference type="EC" id="2.1.2.9"/>
    </reaction>
</comment>
<dbReference type="EMBL" id="VXRG01000008">
    <property type="protein sequence ID" value="MXY91985.1"/>
    <property type="molecule type" value="Genomic_DNA"/>
</dbReference>